<dbReference type="RefSeq" id="WP_094549649.1">
    <property type="nucleotide sequence ID" value="NZ_MQWB01000001.1"/>
</dbReference>
<keyword evidence="2" id="KW-0472">Membrane</keyword>
<dbReference type="EMBL" id="MQWB01000001">
    <property type="protein sequence ID" value="OZC03837.1"/>
    <property type="molecule type" value="Genomic_DNA"/>
</dbReference>
<comment type="caution">
    <text evidence="3">The sequence shown here is derived from an EMBL/GenBank/DDBJ whole genome shotgun (WGS) entry which is preliminary data.</text>
</comment>
<sequence length="307" mass="35047">MTDEPINFYKEAFMSPLNLGFLIFALVTALLIAGPMANILLLFAAAAELLYLGTIPRSDRYKRLVRSRKIAERKREVKKDRDVFRSLSKDDQKRYVRFRNMEKAIKDNFGKLPYSSQGILDAHLKKLDGLLDAYLNLLQLKERYVRFTERTGERDIVLAIDGLQQEMKTDPPRVRAIKQRRMGILEKRLERFKKAGENLAIIGAQLETIEDVTRYVYEQSLTMQNPEEVSFQLDTLVSEVEETQASVEALEDAFGDPMAGLTSLDMEELDLSFSSGDVEDRIDSGLLDDIAPEASGAAERRRTRRSN</sequence>
<protein>
    <submittedName>
        <fullName evidence="3">Uncharacterized protein</fullName>
    </submittedName>
</protein>
<dbReference type="AlphaFoldDB" id="A0A259U1W3"/>
<feature type="region of interest" description="Disordered" evidence="1">
    <location>
        <begin position="284"/>
        <end position="307"/>
    </location>
</feature>
<evidence type="ECO:0000256" key="2">
    <source>
        <dbReference type="SAM" id="Phobius"/>
    </source>
</evidence>
<proteinExistence type="predicted"/>
<evidence type="ECO:0000313" key="4">
    <source>
        <dbReference type="Proteomes" id="UP000216446"/>
    </source>
</evidence>
<organism evidence="3 4">
    <name type="scientific">Rubricoccus marinus</name>
    <dbReference type="NCBI Taxonomy" id="716817"/>
    <lineage>
        <taxon>Bacteria</taxon>
        <taxon>Pseudomonadati</taxon>
        <taxon>Rhodothermota</taxon>
        <taxon>Rhodothermia</taxon>
        <taxon>Rhodothermales</taxon>
        <taxon>Rubricoccaceae</taxon>
        <taxon>Rubricoccus</taxon>
    </lineage>
</organism>
<gene>
    <name evidence="3" type="ORF">BSZ36_13080</name>
</gene>
<evidence type="ECO:0000256" key="1">
    <source>
        <dbReference type="SAM" id="MobiDB-lite"/>
    </source>
</evidence>
<dbReference type="OrthoDB" id="1523510at2"/>
<keyword evidence="2" id="KW-1133">Transmembrane helix</keyword>
<dbReference type="InParanoid" id="A0A259U1W3"/>
<accession>A0A259U1W3</accession>
<reference evidence="3 4" key="1">
    <citation type="submission" date="2016-11" db="EMBL/GenBank/DDBJ databases">
        <title>Study of marine rhodopsin-containing bacteria.</title>
        <authorList>
            <person name="Yoshizawa S."/>
            <person name="Kumagai Y."/>
            <person name="Kogure K."/>
        </authorList>
    </citation>
    <scope>NUCLEOTIDE SEQUENCE [LARGE SCALE GENOMIC DNA]</scope>
    <source>
        <strain evidence="3 4">SG-29</strain>
    </source>
</reference>
<feature type="transmembrane region" description="Helical" evidence="2">
    <location>
        <begin position="20"/>
        <end position="53"/>
    </location>
</feature>
<keyword evidence="4" id="KW-1185">Reference proteome</keyword>
<keyword evidence="2" id="KW-0812">Transmembrane</keyword>
<evidence type="ECO:0000313" key="3">
    <source>
        <dbReference type="EMBL" id="OZC03837.1"/>
    </source>
</evidence>
<dbReference type="Proteomes" id="UP000216446">
    <property type="component" value="Unassembled WGS sequence"/>
</dbReference>
<name>A0A259U1W3_9BACT</name>